<evidence type="ECO:0000313" key="9">
    <source>
        <dbReference type="Proteomes" id="UP000015103"/>
    </source>
</evidence>
<dbReference type="OMA" id="KNTCVFE"/>
<reference evidence="8" key="1">
    <citation type="submission" date="2015-05" db="UniProtKB">
        <authorList>
            <consortium name="EnsemblMetazoa"/>
        </authorList>
    </citation>
    <scope>IDENTIFICATION</scope>
</reference>
<dbReference type="Pfam" id="PF17770">
    <property type="entry name" value="RNase_J_C"/>
    <property type="match status" value="1"/>
</dbReference>
<dbReference type="InterPro" id="IPR001279">
    <property type="entry name" value="Metallo-B-lactamas"/>
</dbReference>
<dbReference type="Pfam" id="PF22505">
    <property type="entry name" value="RNase_J_b_CASP"/>
    <property type="match status" value="1"/>
</dbReference>
<dbReference type="eggNOG" id="KOG1137">
    <property type="taxonomic scope" value="Eukaryota"/>
</dbReference>
<dbReference type="InParanoid" id="T1HKI8"/>
<dbReference type="Gene3D" id="3.60.15.10">
    <property type="entry name" value="Ribonuclease Z/Hydroxyacylglutathione hydrolase-like"/>
    <property type="match status" value="1"/>
</dbReference>
<dbReference type="EMBL" id="ACPB03004308">
    <property type="status" value="NOT_ANNOTATED_CDS"/>
    <property type="molecule type" value="Genomic_DNA"/>
</dbReference>
<evidence type="ECO:0000259" key="7">
    <source>
        <dbReference type="SMART" id="SM00849"/>
    </source>
</evidence>
<evidence type="ECO:0000256" key="2">
    <source>
        <dbReference type="ARBA" id="ARBA00022723"/>
    </source>
</evidence>
<dbReference type="Proteomes" id="UP000015103">
    <property type="component" value="Unassembled WGS sequence"/>
</dbReference>
<evidence type="ECO:0000256" key="5">
    <source>
        <dbReference type="ARBA" id="ARBA00022839"/>
    </source>
</evidence>
<dbReference type="AlphaFoldDB" id="T1HKI8"/>
<keyword evidence="1" id="KW-0540">Nuclease</keyword>
<dbReference type="PANTHER" id="PTHR43694:SF1">
    <property type="entry name" value="RIBONUCLEASE J"/>
    <property type="match status" value="1"/>
</dbReference>
<dbReference type="Gene3D" id="3.10.20.580">
    <property type="match status" value="1"/>
</dbReference>
<keyword evidence="3" id="KW-0378">Hydrolase</keyword>
<dbReference type="GO" id="GO:0031123">
    <property type="term" value="P:RNA 3'-end processing"/>
    <property type="evidence" value="ECO:0007669"/>
    <property type="project" value="UniProtKB-ARBA"/>
</dbReference>
<dbReference type="Pfam" id="PF00753">
    <property type="entry name" value="Lactamase_B"/>
    <property type="match status" value="1"/>
</dbReference>
<keyword evidence="4" id="KW-0862">Zinc</keyword>
<dbReference type="InterPro" id="IPR055132">
    <property type="entry name" value="RNase_J_b_CASP"/>
</dbReference>
<dbReference type="InterPro" id="IPR036866">
    <property type="entry name" value="RibonucZ/Hydroxyglut_hydro"/>
</dbReference>
<dbReference type="STRING" id="13249.T1HKI8"/>
<evidence type="ECO:0000256" key="6">
    <source>
        <dbReference type="ARBA" id="ARBA00022884"/>
    </source>
</evidence>
<sequence length="596" mass="66321">MVENTKENLSEVTNILVDAGYTEENFATQIKAAIGATAETEVLLFSHFNNLKLMNINKNEFLFLPLGGVGRIGMNVSLYHYQGKWIMIDLGIGFADETMPGVELLIADVNFIAQRKKDLLGIIITHAHEDHCGAVPYLWEELQCPIYTTKFTVNFLKEKPKEFRLEGMVPVKEVDINGRINLDPFTVEFINVTHSIPEAHSILVSTNVGSALHTGDWKFDPKPVVGLTSNISRLKEVGDKGDLLVAICDSTNILSKHNPESEGEIYNNIYNIIRRSKKLVAVSLFASNVARIETISQAAKALGRKVVLLGRSLWRIVKVAQDSGYLTDSVEFCEAKDVADLPREKLLLICTGCQGEPMAATSKLANKSHHAFKMQQGDTVIFSSKIIPGNETRAHSMFNAFIEMGVEVIIDKMEHVHASGHPVKAELKEMYSLIKPRMSIPVHGEYIHTHAHAKFAKECGVGKAIMIAPVISLIWKAEKVDSIDVDYFGVDGMLLRYPESSVIKMRKRMRDAGAVVVTAIVNKKNKLLAKPKVFAPGVFEASEDAAIIQRIIKTVESAFSLQSTKKIRNKIESSIFSILKEYLLKRPIIEVQIEQV</sequence>
<keyword evidence="5" id="KW-0269">Exonuclease</keyword>
<keyword evidence="6" id="KW-0694">RNA-binding</keyword>
<dbReference type="EnsemblMetazoa" id="RPRC004562-RA">
    <property type="protein sequence ID" value="RPRC004562-PA"/>
    <property type="gene ID" value="RPRC004562"/>
</dbReference>
<dbReference type="InterPro" id="IPR041636">
    <property type="entry name" value="RNase_J_C"/>
</dbReference>
<dbReference type="SUPFAM" id="SSF56281">
    <property type="entry name" value="Metallo-hydrolase/oxidoreductase"/>
    <property type="match status" value="1"/>
</dbReference>
<protein>
    <submittedName>
        <fullName evidence="8">Lactamase_B domain-containing protein</fullName>
    </submittedName>
</protein>
<dbReference type="VEuPathDB" id="VectorBase:RPRC004562"/>
<dbReference type="GO" id="GO:0046872">
    <property type="term" value="F:metal ion binding"/>
    <property type="evidence" value="ECO:0007669"/>
    <property type="project" value="UniProtKB-KW"/>
</dbReference>
<proteinExistence type="predicted"/>
<dbReference type="GO" id="GO:0003723">
    <property type="term" value="F:RNA binding"/>
    <property type="evidence" value="ECO:0007669"/>
    <property type="project" value="UniProtKB-KW"/>
</dbReference>
<evidence type="ECO:0000256" key="4">
    <source>
        <dbReference type="ARBA" id="ARBA00022833"/>
    </source>
</evidence>
<dbReference type="Gene3D" id="3.40.50.10710">
    <property type="entry name" value="Metallo-hydrolase/oxidoreductase"/>
    <property type="match status" value="1"/>
</dbReference>
<keyword evidence="2" id="KW-0479">Metal-binding</keyword>
<dbReference type="Pfam" id="PF07521">
    <property type="entry name" value="RMMBL"/>
    <property type="match status" value="1"/>
</dbReference>
<dbReference type="HOGENOM" id="CLU_008727_3_3_1"/>
<dbReference type="GO" id="GO:0004527">
    <property type="term" value="F:exonuclease activity"/>
    <property type="evidence" value="ECO:0007669"/>
    <property type="project" value="UniProtKB-KW"/>
</dbReference>
<evidence type="ECO:0000256" key="3">
    <source>
        <dbReference type="ARBA" id="ARBA00022801"/>
    </source>
</evidence>
<dbReference type="InterPro" id="IPR042173">
    <property type="entry name" value="RNase_J_2"/>
</dbReference>
<feature type="domain" description="Metallo-beta-lactamase" evidence="7">
    <location>
        <begin position="73"/>
        <end position="269"/>
    </location>
</feature>
<dbReference type="PANTHER" id="PTHR43694">
    <property type="entry name" value="RIBONUCLEASE J"/>
    <property type="match status" value="1"/>
</dbReference>
<evidence type="ECO:0000313" key="8">
    <source>
        <dbReference type="EnsemblMetazoa" id="RPRC004562-PA"/>
    </source>
</evidence>
<keyword evidence="9" id="KW-1185">Reference proteome</keyword>
<name>T1HKI8_RHOPR</name>
<accession>T1HKI8</accession>
<dbReference type="CDD" id="cd07714">
    <property type="entry name" value="RNaseJ_MBL-fold"/>
    <property type="match status" value="1"/>
</dbReference>
<dbReference type="InterPro" id="IPR011108">
    <property type="entry name" value="RMMBL"/>
</dbReference>
<evidence type="ECO:0000256" key="1">
    <source>
        <dbReference type="ARBA" id="ARBA00022722"/>
    </source>
</evidence>
<dbReference type="SMART" id="SM00849">
    <property type="entry name" value="Lactamase_B"/>
    <property type="match status" value="1"/>
</dbReference>
<organism evidence="8 9">
    <name type="scientific">Rhodnius prolixus</name>
    <name type="common">Triatomid bug</name>
    <dbReference type="NCBI Taxonomy" id="13249"/>
    <lineage>
        <taxon>Eukaryota</taxon>
        <taxon>Metazoa</taxon>
        <taxon>Ecdysozoa</taxon>
        <taxon>Arthropoda</taxon>
        <taxon>Hexapoda</taxon>
        <taxon>Insecta</taxon>
        <taxon>Pterygota</taxon>
        <taxon>Neoptera</taxon>
        <taxon>Paraneoptera</taxon>
        <taxon>Hemiptera</taxon>
        <taxon>Heteroptera</taxon>
        <taxon>Panheteroptera</taxon>
        <taxon>Cimicomorpha</taxon>
        <taxon>Reduviidae</taxon>
        <taxon>Triatominae</taxon>
        <taxon>Rhodnius</taxon>
    </lineage>
</organism>